<dbReference type="Proteomes" id="UP000468707">
    <property type="component" value="Unassembled WGS sequence"/>
</dbReference>
<evidence type="ECO:0000313" key="3">
    <source>
        <dbReference type="Proteomes" id="UP000468707"/>
    </source>
</evidence>
<organism evidence="2 3">
    <name type="scientific">Flagellimonas sediminis</name>
    <dbReference type="NCBI Taxonomy" id="2696468"/>
    <lineage>
        <taxon>Bacteria</taxon>
        <taxon>Pseudomonadati</taxon>
        <taxon>Bacteroidota</taxon>
        <taxon>Flavobacteriia</taxon>
        <taxon>Flavobacteriales</taxon>
        <taxon>Flavobacteriaceae</taxon>
        <taxon>Flagellimonas</taxon>
    </lineage>
</organism>
<evidence type="ECO:0008006" key="4">
    <source>
        <dbReference type="Google" id="ProtNLM"/>
    </source>
</evidence>
<feature type="transmembrane region" description="Helical" evidence="1">
    <location>
        <begin position="92"/>
        <end position="117"/>
    </location>
</feature>
<evidence type="ECO:0000256" key="1">
    <source>
        <dbReference type="SAM" id="Phobius"/>
    </source>
</evidence>
<feature type="transmembrane region" description="Helical" evidence="1">
    <location>
        <begin position="44"/>
        <end position="62"/>
    </location>
</feature>
<keyword evidence="1" id="KW-1133">Transmembrane helix</keyword>
<dbReference type="EMBL" id="JAAAMI010000017">
    <property type="protein sequence ID" value="NDV45359.1"/>
    <property type="molecule type" value="Genomic_DNA"/>
</dbReference>
<protein>
    <recommendedName>
        <fullName evidence="4">DoxX family protein</fullName>
    </recommendedName>
</protein>
<keyword evidence="1" id="KW-0472">Membrane</keyword>
<feature type="transmembrane region" description="Helical" evidence="1">
    <location>
        <begin position="67"/>
        <end position="86"/>
    </location>
</feature>
<keyword evidence="1" id="KW-0812">Transmembrane</keyword>
<reference evidence="2 3" key="1">
    <citation type="submission" date="2020-01" db="EMBL/GenBank/DDBJ databases">
        <title>Muricauda sediminis sp.nov. 40Bstr401.</title>
        <authorList>
            <person name="Xue Z."/>
            <person name="Zhu S."/>
            <person name="Ren N."/>
            <person name="Chen T."/>
            <person name="Chen X."/>
            <person name="Chen J."/>
            <person name="Yang J."/>
        </authorList>
    </citation>
    <scope>NUCLEOTIDE SEQUENCE [LARGE SCALE GENOMIC DNA]</scope>
    <source>
        <strain evidence="2 3">40Bstr401</strain>
    </source>
</reference>
<accession>A0A6I5KZT0</accession>
<keyword evidence="3" id="KW-1185">Reference proteome</keyword>
<sequence length="124" mass="13717">MVQIGLGVTLILFGLYKFFGFLPHDRVMTEESIAVYKGLLANKFIMPTVGVVELLPVILLVVGRWIIVALLAMIPIAFGIMGFHFAVDIQGIFWGILIAFGLVYLLSMHFSNVGYLIKEVDTIG</sequence>
<dbReference type="AlphaFoldDB" id="A0A6I5KZT0"/>
<gene>
    <name evidence="2" type="ORF">GTK07_18715</name>
</gene>
<name>A0A6I5KZT0_9FLAO</name>
<evidence type="ECO:0000313" key="2">
    <source>
        <dbReference type="EMBL" id="NDV45359.1"/>
    </source>
</evidence>
<dbReference type="RefSeq" id="WP_127137023.1">
    <property type="nucleotide sequence ID" value="NZ_JAAAMI010000017.1"/>
</dbReference>
<comment type="caution">
    <text evidence="2">The sequence shown here is derived from an EMBL/GenBank/DDBJ whole genome shotgun (WGS) entry which is preliminary data.</text>
</comment>
<proteinExistence type="predicted"/>